<feature type="region of interest" description="Disordered" evidence="1">
    <location>
        <begin position="1"/>
        <end position="26"/>
    </location>
</feature>
<evidence type="ECO:0000256" key="1">
    <source>
        <dbReference type="SAM" id="MobiDB-lite"/>
    </source>
</evidence>
<name>A0AAW2EAU9_9HYME</name>
<organism evidence="2 3">
    <name type="scientific">Cardiocondyla obscurior</name>
    <dbReference type="NCBI Taxonomy" id="286306"/>
    <lineage>
        <taxon>Eukaryota</taxon>
        <taxon>Metazoa</taxon>
        <taxon>Ecdysozoa</taxon>
        <taxon>Arthropoda</taxon>
        <taxon>Hexapoda</taxon>
        <taxon>Insecta</taxon>
        <taxon>Pterygota</taxon>
        <taxon>Neoptera</taxon>
        <taxon>Endopterygota</taxon>
        <taxon>Hymenoptera</taxon>
        <taxon>Apocrita</taxon>
        <taxon>Aculeata</taxon>
        <taxon>Formicoidea</taxon>
        <taxon>Formicidae</taxon>
        <taxon>Myrmicinae</taxon>
        <taxon>Cardiocondyla</taxon>
    </lineage>
</organism>
<accession>A0AAW2EAU9</accession>
<sequence>MHLDRRRLAKSTWPRRRALHPEDHDSATGSLMLRSIRNADLGSRVLKGGRVRSTPLASRAEFRRSERENCERQEFLAETKIASPRGLCSGIGCSLESERIKTVPLSPNIDFLYVKSDDAGLPGLSGARDWHMQMILQ</sequence>
<proteinExistence type="predicted"/>
<gene>
    <name evidence="2" type="ORF">PUN28_020840</name>
</gene>
<keyword evidence="3" id="KW-1185">Reference proteome</keyword>
<dbReference type="EMBL" id="JADYXP020000031">
    <property type="protein sequence ID" value="KAL0098932.1"/>
    <property type="molecule type" value="Genomic_DNA"/>
</dbReference>
<comment type="caution">
    <text evidence="2">The sequence shown here is derived from an EMBL/GenBank/DDBJ whole genome shotgun (WGS) entry which is preliminary data.</text>
</comment>
<dbReference type="Proteomes" id="UP001430953">
    <property type="component" value="Unassembled WGS sequence"/>
</dbReference>
<evidence type="ECO:0000313" key="3">
    <source>
        <dbReference type="Proteomes" id="UP001430953"/>
    </source>
</evidence>
<dbReference type="AlphaFoldDB" id="A0AAW2EAU9"/>
<feature type="compositionally biased region" description="Basic residues" evidence="1">
    <location>
        <begin position="1"/>
        <end position="18"/>
    </location>
</feature>
<protein>
    <submittedName>
        <fullName evidence="2">Uncharacterized protein</fullName>
    </submittedName>
</protein>
<reference evidence="2 3" key="1">
    <citation type="submission" date="2023-03" db="EMBL/GenBank/DDBJ databases">
        <title>High recombination rates correlate with genetic variation in Cardiocondyla obscurior ants.</title>
        <authorList>
            <person name="Errbii M."/>
        </authorList>
    </citation>
    <scope>NUCLEOTIDE SEQUENCE [LARGE SCALE GENOMIC DNA]</scope>
    <source>
        <strain evidence="2">Alpha-2009</strain>
        <tissue evidence="2">Whole body</tissue>
    </source>
</reference>
<evidence type="ECO:0000313" key="2">
    <source>
        <dbReference type="EMBL" id="KAL0098932.1"/>
    </source>
</evidence>